<comment type="caution">
    <text evidence="2">The sequence shown here is derived from an EMBL/GenBank/DDBJ whole genome shotgun (WGS) entry which is preliminary data.</text>
</comment>
<organism evidence="2 3">
    <name type="scientific">Armatimonas rosea</name>
    <dbReference type="NCBI Taxonomy" id="685828"/>
    <lineage>
        <taxon>Bacteria</taxon>
        <taxon>Bacillati</taxon>
        <taxon>Armatimonadota</taxon>
        <taxon>Armatimonadia</taxon>
        <taxon>Armatimonadales</taxon>
        <taxon>Armatimonadaceae</taxon>
        <taxon>Armatimonas</taxon>
    </lineage>
</organism>
<reference evidence="2 3" key="1">
    <citation type="submission" date="2020-08" db="EMBL/GenBank/DDBJ databases">
        <title>Genomic Encyclopedia of Type Strains, Phase IV (KMG-IV): sequencing the most valuable type-strain genomes for metagenomic binning, comparative biology and taxonomic classification.</title>
        <authorList>
            <person name="Goeker M."/>
        </authorList>
    </citation>
    <scope>NUCLEOTIDE SEQUENCE [LARGE SCALE GENOMIC DNA]</scope>
    <source>
        <strain evidence="2 3">DSM 23562</strain>
    </source>
</reference>
<dbReference type="PANTHER" id="PTHR43032">
    <property type="entry name" value="PROTEIN-METHIONINE-SULFOXIDE REDUCTASE"/>
    <property type="match status" value="1"/>
</dbReference>
<name>A0A7W9W7U1_ARMRO</name>
<evidence type="ECO:0000259" key="1">
    <source>
        <dbReference type="Pfam" id="PF00174"/>
    </source>
</evidence>
<dbReference type="Pfam" id="PF00174">
    <property type="entry name" value="Oxidored_molyb"/>
    <property type="match status" value="1"/>
</dbReference>
<keyword evidence="3" id="KW-1185">Reference proteome</keyword>
<dbReference type="InterPro" id="IPR006311">
    <property type="entry name" value="TAT_signal"/>
</dbReference>
<dbReference type="RefSeq" id="WP_184198779.1">
    <property type="nucleotide sequence ID" value="NZ_JACHGW010000003.1"/>
</dbReference>
<dbReference type="Gene3D" id="3.90.420.10">
    <property type="entry name" value="Oxidoreductase, molybdopterin-binding domain"/>
    <property type="match status" value="1"/>
</dbReference>
<dbReference type="InterPro" id="IPR000572">
    <property type="entry name" value="OxRdtase_Mopterin-bd_dom"/>
</dbReference>
<accession>A0A7W9W7U1</accession>
<dbReference type="AlphaFoldDB" id="A0A7W9W7U1"/>
<evidence type="ECO:0000313" key="3">
    <source>
        <dbReference type="Proteomes" id="UP000520814"/>
    </source>
</evidence>
<gene>
    <name evidence="2" type="ORF">HNQ39_003381</name>
</gene>
<dbReference type="Proteomes" id="UP000520814">
    <property type="component" value="Unassembled WGS sequence"/>
</dbReference>
<feature type="domain" description="Oxidoreductase molybdopterin-binding" evidence="1">
    <location>
        <begin position="97"/>
        <end position="244"/>
    </location>
</feature>
<sequence length="255" mass="28188">MNPNQPPPSSPPTQELTPAELKRLSRRSFLWAGAGVAGSLSLLSLFNHKAKDDGTGIKQVFRSAHLTNEALAQSLLSGRLAPEFPASLAVEPRNNYHGATPEIDQAAWRLQHGELSLSLDDLKTLPEVSLTTELKCVEGWSAIVTWTGCRFADFAKKYPPLPGSKYVALRSEPAGFEDEWYYVGLDIESALHPQTLLAWSMNGQPLTAEHGAPLRLAIPIKYGIKNIKLITHLSYETERPRDYWADSGYDFYAGL</sequence>
<evidence type="ECO:0000313" key="2">
    <source>
        <dbReference type="EMBL" id="MBB6051571.1"/>
    </source>
</evidence>
<dbReference type="PROSITE" id="PS51318">
    <property type="entry name" value="TAT"/>
    <property type="match status" value="1"/>
</dbReference>
<dbReference type="EMBL" id="JACHGW010000003">
    <property type="protein sequence ID" value="MBB6051571.1"/>
    <property type="molecule type" value="Genomic_DNA"/>
</dbReference>
<dbReference type="InterPro" id="IPR036374">
    <property type="entry name" value="OxRdtase_Mopterin-bd_sf"/>
</dbReference>
<protein>
    <submittedName>
        <fullName evidence="2">DMSO/TMAO reductase YedYZ molybdopterin-dependent catalytic subunit</fullName>
    </submittedName>
</protein>
<dbReference type="SUPFAM" id="SSF56524">
    <property type="entry name" value="Oxidoreductase molybdopterin-binding domain"/>
    <property type="match status" value="1"/>
</dbReference>
<proteinExistence type="predicted"/>